<comment type="caution">
    <text evidence="2">The sequence shown here is derived from an EMBL/GenBank/DDBJ whole genome shotgun (WGS) entry which is preliminary data.</text>
</comment>
<name>A0A1Q9CTZ2_SYMMI</name>
<accession>A0A1Q9CTZ2</accession>
<dbReference type="Proteomes" id="UP000186817">
    <property type="component" value="Unassembled WGS sequence"/>
</dbReference>
<proteinExistence type="predicted"/>
<feature type="compositionally biased region" description="Basic and acidic residues" evidence="1">
    <location>
        <begin position="621"/>
        <end position="631"/>
    </location>
</feature>
<keyword evidence="3" id="KW-1185">Reference proteome</keyword>
<reference evidence="2 3" key="1">
    <citation type="submission" date="2016-02" db="EMBL/GenBank/DDBJ databases">
        <title>Genome analysis of coral dinoflagellate symbionts highlights evolutionary adaptations to a symbiotic lifestyle.</title>
        <authorList>
            <person name="Aranda M."/>
            <person name="Li Y."/>
            <person name="Liew Y.J."/>
            <person name="Baumgarten S."/>
            <person name="Simakov O."/>
            <person name="Wilson M."/>
            <person name="Piel J."/>
            <person name="Ashoor H."/>
            <person name="Bougouffa S."/>
            <person name="Bajic V.B."/>
            <person name="Ryu T."/>
            <person name="Ravasi T."/>
            <person name="Bayer T."/>
            <person name="Micklem G."/>
            <person name="Kim H."/>
            <person name="Bhak J."/>
            <person name="Lajeunesse T.C."/>
            <person name="Voolstra C.R."/>
        </authorList>
    </citation>
    <scope>NUCLEOTIDE SEQUENCE [LARGE SCALE GENOMIC DNA]</scope>
    <source>
        <strain evidence="2 3">CCMP2467</strain>
    </source>
</reference>
<evidence type="ECO:0000313" key="3">
    <source>
        <dbReference type="Proteomes" id="UP000186817"/>
    </source>
</evidence>
<evidence type="ECO:0000256" key="1">
    <source>
        <dbReference type="SAM" id="MobiDB-lite"/>
    </source>
</evidence>
<gene>
    <name evidence="2" type="ORF">AK812_SmicGene32513</name>
</gene>
<feature type="region of interest" description="Disordered" evidence="1">
    <location>
        <begin position="610"/>
        <end position="638"/>
    </location>
</feature>
<evidence type="ECO:0000313" key="2">
    <source>
        <dbReference type="EMBL" id="OLP86396.1"/>
    </source>
</evidence>
<sequence>MVETGRSIRIDLLADGDLSGVIPGQHTVLEAASGSLLQALRLRDSFFALRCGLTSVAVSFGGHLPASLWAFIRGSETHNPCRVHTSQVLERAKSFIGLDIPQELVPVDHSCLVWSPGSMYSFKHLADTLDVLWSGSYKGEKSTEERAGLRAKSETACERQDSQLATRCRIWNVEEAHKLTRLVALNPEHSQKAFPLSRSDDLANVDDGAGGLRAVPDKLQEKAISTAIHVGCRGPAARVAGAAAAMTVEGYARLWHHSVVQDFACTDGERHAISVVQRNWSALRAARQNDENRPVPHILNTPLIGQLEDKNISSEQFTAQISAVGKKAEASIPVPVVGAVIGGVAGAACGGFYANSLVRGAWRLSGHVPAFRVPKLSGAIGASRQIPFTFHGKVSDCPELVLRDITMGSSRGIFLIGAVLCAARLCLPTSFAVPSRPARRDNEFKVSSLELRATSSEYHMGQDGLHDGASLAGLSGLALKPRFSRVHRSAGFGGSGLSGKWGCYKTEGDIDAYWKAAGLPWLARKGLQLMDWGAGKNQNVREFAQEADDIEMEYSFQGPGLGGLGFTEKYKVGNGVQEITRMGGAKILVDPVWESDSVLRVTNMNPAKQTQGWTKSVLGGSKDEEAKKEASESEAAGDGEVIDVHRFYIEKDSLVLEADSSPSGGPVVKWFLHKLE</sequence>
<dbReference type="AlphaFoldDB" id="A0A1Q9CTZ2"/>
<dbReference type="EMBL" id="LSRX01000918">
    <property type="protein sequence ID" value="OLP86396.1"/>
    <property type="molecule type" value="Genomic_DNA"/>
</dbReference>
<dbReference type="OrthoDB" id="428289at2759"/>
<organism evidence="2 3">
    <name type="scientific">Symbiodinium microadriaticum</name>
    <name type="common">Dinoflagellate</name>
    <name type="synonym">Zooxanthella microadriatica</name>
    <dbReference type="NCBI Taxonomy" id="2951"/>
    <lineage>
        <taxon>Eukaryota</taxon>
        <taxon>Sar</taxon>
        <taxon>Alveolata</taxon>
        <taxon>Dinophyceae</taxon>
        <taxon>Suessiales</taxon>
        <taxon>Symbiodiniaceae</taxon>
        <taxon>Symbiodinium</taxon>
    </lineage>
</organism>
<protein>
    <submittedName>
        <fullName evidence="2">Uncharacterized protein</fullName>
    </submittedName>
</protein>